<dbReference type="SUPFAM" id="SSF55811">
    <property type="entry name" value="Nudix"/>
    <property type="match status" value="1"/>
</dbReference>
<evidence type="ECO:0000256" key="5">
    <source>
        <dbReference type="ARBA" id="ARBA00022842"/>
    </source>
</evidence>
<keyword evidence="6" id="KW-0464">Manganese</keyword>
<evidence type="ECO:0000256" key="2">
    <source>
        <dbReference type="ARBA" id="ARBA00001946"/>
    </source>
</evidence>
<dbReference type="PROSITE" id="PS51462">
    <property type="entry name" value="NUDIX"/>
    <property type="match status" value="1"/>
</dbReference>
<gene>
    <name evidence="8" type="ORF">ECRASSUSDP1_LOCUS15400</name>
</gene>
<dbReference type="Proteomes" id="UP001295684">
    <property type="component" value="Unassembled WGS sequence"/>
</dbReference>
<evidence type="ECO:0000256" key="6">
    <source>
        <dbReference type="ARBA" id="ARBA00023211"/>
    </source>
</evidence>
<dbReference type="GO" id="GO:0005739">
    <property type="term" value="C:mitochondrion"/>
    <property type="evidence" value="ECO:0007669"/>
    <property type="project" value="TreeGrafter"/>
</dbReference>
<dbReference type="Gene3D" id="3.90.79.10">
    <property type="entry name" value="Nucleoside Triphosphate Pyrophosphohydrolase"/>
    <property type="match status" value="1"/>
</dbReference>
<comment type="caution">
    <text evidence="8">The sequence shown here is derived from an EMBL/GenBank/DDBJ whole genome shotgun (WGS) entry which is preliminary data.</text>
</comment>
<accession>A0AAD1XJZ9</accession>
<evidence type="ECO:0000259" key="7">
    <source>
        <dbReference type="PROSITE" id="PS51462"/>
    </source>
</evidence>
<evidence type="ECO:0000256" key="1">
    <source>
        <dbReference type="ARBA" id="ARBA00001936"/>
    </source>
</evidence>
<evidence type="ECO:0000313" key="8">
    <source>
        <dbReference type="EMBL" id="CAI2374050.1"/>
    </source>
</evidence>
<evidence type="ECO:0000256" key="4">
    <source>
        <dbReference type="ARBA" id="ARBA00022801"/>
    </source>
</evidence>
<keyword evidence="3" id="KW-0479">Metal-binding</keyword>
<feature type="domain" description="Nudix hydrolase" evidence="7">
    <location>
        <begin position="6"/>
        <end position="207"/>
    </location>
</feature>
<keyword evidence="4" id="KW-0378">Hydrolase</keyword>
<dbReference type="InterPro" id="IPR015797">
    <property type="entry name" value="NUDIX_hydrolase-like_dom_sf"/>
</dbReference>
<dbReference type="InterPro" id="IPR000086">
    <property type="entry name" value="NUDIX_hydrolase_dom"/>
</dbReference>
<reference evidence="8" key="1">
    <citation type="submission" date="2023-07" db="EMBL/GenBank/DDBJ databases">
        <authorList>
            <consortium name="AG Swart"/>
            <person name="Singh M."/>
            <person name="Singh A."/>
            <person name="Seah K."/>
            <person name="Emmerich C."/>
        </authorList>
    </citation>
    <scope>NUCLEOTIDE SEQUENCE</scope>
    <source>
        <strain evidence="8">DP1</strain>
    </source>
</reference>
<dbReference type="PANTHER" id="PTHR12318:SF0">
    <property type="entry name" value="ACYL-COENZYME A DIPHOSPHATASE NUDT19"/>
    <property type="match status" value="1"/>
</dbReference>
<keyword evidence="5" id="KW-0460">Magnesium</keyword>
<dbReference type="AlphaFoldDB" id="A0AAD1XJZ9"/>
<dbReference type="EMBL" id="CAMPGE010015426">
    <property type="protein sequence ID" value="CAI2374050.1"/>
    <property type="molecule type" value="Genomic_DNA"/>
</dbReference>
<keyword evidence="9" id="KW-1185">Reference proteome</keyword>
<evidence type="ECO:0000313" key="9">
    <source>
        <dbReference type="Proteomes" id="UP001295684"/>
    </source>
</evidence>
<dbReference type="GO" id="GO:0046872">
    <property type="term" value="F:metal ion binding"/>
    <property type="evidence" value="ECO:0007669"/>
    <property type="project" value="UniProtKB-KW"/>
</dbReference>
<sequence length="373" mass="44297">MDLVFGRVPKSSSVLFVKRHKVPKDSIQDYDIFIFQRNPNTKFGGLYAYPGGKIESQDSIDHWESIYKHCPSSFARFEDFSLRITCLRELYEECFILPCYQNGEFKVLTKEDIDTSEIKTDRFPEFCKSLQVLPALDRLKAWKRITPPHNISRRDDTLIYLYFIENDEDDSIILNQDELTEYISGSPCEIMKQYSDGEILMVLPQPVTICWCGYFTAYDELKMAAEKADNSIATYFEMRSDIVPVPDSSLNRDTKINSISKFSEMFNDFDYLEPEMRDEKCQLILFDTQVPEEYQFNNEQVMKRIMNKGENDGLKIMIRIYPGDFAHPNESFPWVVKPYYRHRVYYYAYRIFRYEISRPIFERYFKYSGYSKI</sequence>
<dbReference type="GO" id="GO:0016818">
    <property type="term" value="F:hydrolase activity, acting on acid anhydrides, in phosphorus-containing anhydrides"/>
    <property type="evidence" value="ECO:0007669"/>
    <property type="project" value="InterPro"/>
</dbReference>
<name>A0AAD1XJZ9_EUPCR</name>
<comment type="cofactor">
    <cofactor evidence="2">
        <name>Mg(2+)</name>
        <dbReference type="ChEBI" id="CHEBI:18420"/>
    </cofactor>
</comment>
<evidence type="ECO:0000256" key="3">
    <source>
        <dbReference type="ARBA" id="ARBA00022723"/>
    </source>
</evidence>
<dbReference type="PANTHER" id="PTHR12318">
    <property type="entry name" value="TESTOSTERONE-REGULATED PROTEIN RP2"/>
    <property type="match status" value="1"/>
</dbReference>
<protein>
    <recommendedName>
        <fullName evidence="7">Nudix hydrolase domain-containing protein</fullName>
    </recommendedName>
</protein>
<organism evidence="8 9">
    <name type="scientific">Euplotes crassus</name>
    <dbReference type="NCBI Taxonomy" id="5936"/>
    <lineage>
        <taxon>Eukaryota</taxon>
        <taxon>Sar</taxon>
        <taxon>Alveolata</taxon>
        <taxon>Ciliophora</taxon>
        <taxon>Intramacronucleata</taxon>
        <taxon>Spirotrichea</taxon>
        <taxon>Hypotrichia</taxon>
        <taxon>Euplotida</taxon>
        <taxon>Euplotidae</taxon>
        <taxon>Moneuplotes</taxon>
    </lineage>
</organism>
<proteinExistence type="predicted"/>
<comment type="cofactor">
    <cofactor evidence="1">
        <name>Mn(2+)</name>
        <dbReference type="ChEBI" id="CHEBI:29035"/>
    </cofactor>
</comment>
<dbReference type="InterPro" id="IPR039121">
    <property type="entry name" value="NUDT19"/>
</dbReference>